<dbReference type="Gene3D" id="2.40.420.20">
    <property type="match status" value="1"/>
</dbReference>
<dbReference type="Pfam" id="PF25876">
    <property type="entry name" value="HH_MFP_RND"/>
    <property type="match status" value="1"/>
</dbReference>
<feature type="domain" description="Multidrug resistance protein MdtA-like alpha-helical hairpin" evidence="4">
    <location>
        <begin position="162"/>
        <end position="220"/>
    </location>
</feature>
<dbReference type="InterPro" id="IPR058792">
    <property type="entry name" value="Beta-barrel_RND_2"/>
</dbReference>
<evidence type="ECO:0000259" key="7">
    <source>
        <dbReference type="Pfam" id="PF25989"/>
    </source>
</evidence>
<dbReference type="AlphaFoldDB" id="A0A290Q8I4"/>
<feature type="region of interest" description="Disordered" evidence="2">
    <location>
        <begin position="1"/>
        <end position="57"/>
    </location>
</feature>
<dbReference type="Pfam" id="PF25989">
    <property type="entry name" value="YknX_C"/>
    <property type="match status" value="1"/>
</dbReference>
<feature type="transmembrane region" description="Helical" evidence="3">
    <location>
        <begin position="62"/>
        <end position="80"/>
    </location>
</feature>
<evidence type="ECO:0000256" key="2">
    <source>
        <dbReference type="SAM" id="MobiDB-lite"/>
    </source>
</evidence>
<feature type="domain" description="YknX-like C-terminal permuted SH3-like" evidence="7">
    <location>
        <begin position="341"/>
        <end position="406"/>
    </location>
</feature>
<dbReference type="Gene3D" id="1.10.287.470">
    <property type="entry name" value="Helix hairpin bin"/>
    <property type="match status" value="1"/>
</dbReference>
<dbReference type="PANTHER" id="PTHR30469">
    <property type="entry name" value="MULTIDRUG RESISTANCE PROTEIN MDTA"/>
    <property type="match status" value="1"/>
</dbReference>
<evidence type="ECO:0000313" key="9">
    <source>
        <dbReference type="Proteomes" id="UP000217265"/>
    </source>
</evidence>
<dbReference type="InterPro" id="IPR058624">
    <property type="entry name" value="MdtA-like_HH"/>
</dbReference>
<dbReference type="GO" id="GO:1990281">
    <property type="term" value="C:efflux pump complex"/>
    <property type="evidence" value="ECO:0007669"/>
    <property type="project" value="TreeGrafter"/>
</dbReference>
<dbReference type="GO" id="GO:0015562">
    <property type="term" value="F:efflux transmembrane transporter activity"/>
    <property type="evidence" value="ECO:0007669"/>
    <property type="project" value="TreeGrafter"/>
</dbReference>
<evidence type="ECO:0000259" key="6">
    <source>
        <dbReference type="Pfam" id="PF25954"/>
    </source>
</evidence>
<proteinExistence type="inferred from homology"/>
<dbReference type="PANTHER" id="PTHR30469:SF36">
    <property type="entry name" value="BLL3903 PROTEIN"/>
    <property type="match status" value="1"/>
</dbReference>
<dbReference type="SUPFAM" id="SSF111369">
    <property type="entry name" value="HlyD-like secretion proteins"/>
    <property type="match status" value="1"/>
</dbReference>
<evidence type="ECO:0000313" key="8">
    <source>
        <dbReference type="EMBL" id="ATC64753.1"/>
    </source>
</evidence>
<keyword evidence="3" id="KW-0472">Membrane</keyword>
<feature type="domain" description="Multidrug resistance protein MdtA-like barrel-sandwich hybrid" evidence="5">
    <location>
        <begin position="128"/>
        <end position="247"/>
    </location>
</feature>
<name>A0A290Q8I4_9BACT</name>
<keyword evidence="3" id="KW-0812">Transmembrane</keyword>
<feature type="compositionally biased region" description="Pro residues" evidence="2">
    <location>
        <begin position="38"/>
        <end position="52"/>
    </location>
</feature>
<accession>A0A290Q8I4</accession>
<comment type="similarity">
    <text evidence="1">Belongs to the membrane fusion protein (MFP) (TC 8.A.1) family.</text>
</comment>
<dbReference type="Pfam" id="PF25917">
    <property type="entry name" value="BSH_RND"/>
    <property type="match status" value="1"/>
</dbReference>
<dbReference type="Pfam" id="PF25954">
    <property type="entry name" value="Beta-barrel_RND_2"/>
    <property type="match status" value="1"/>
</dbReference>
<dbReference type="InterPro" id="IPR058625">
    <property type="entry name" value="MdtA-like_BSH"/>
</dbReference>
<keyword evidence="9" id="KW-1185">Reference proteome</keyword>
<dbReference type="EMBL" id="CP023344">
    <property type="protein sequence ID" value="ATC64753.1"/>
    <property type="molecule type" value="Genomic_DNA"/>
</dbReference>
<dbReference type="KEGG" id="vbh:CMV30_12705"/>
<sequence>MAPHSAVHTPHPRAHVSPPPRLKTILSVSEPVAARPHAAPPSPPRHAPPSSPPSSKKGRGKLIAILITLLALGALSVFAWKKFKPAAKPAATPARNAGAGIPVTGIKLHAIPFTESISANGTLRAEESVEIQTEVNGKIAAINFTEGQRVKAGDVLVKIDDSSLQANLRRAQSRRELAGFREQRLARLVEEGGVSKQDYDEARGELSVLDAEADFIRADIKKTEIRAPFDGVAGIRFVSVGAYVNPAARIATLQGITHLKVDFSVPERYAPRVKPGDPIRFTVAGSKQTYTGEVYAVEPRIDVSTRSVLLRAICRNLDGSLLPGTFARVQYTVQQSEASLLVPAISILAGLEERHVFVEREGKARRVKVVTGARTNTQVQIVEGLKEGDVVLTSGVQQLRDGAVIRVKLTE</sequence>
<evidence type="ECO:0000256" key="1">
    <source>
        <dbReference type="ARBA" id="ARBA00009477"/>
    </source>
</evidence>
<dbReference type="Gene3D" id="2.40.30.170">
    <property type="match status" value="1"/>
</dbReference>
<dbReference type="OrthoDB" id="9810430at2"/>
<organism evidence="8 9">
    <name type="scientific">Nibricoccus aquaticus</name>
    <dbReference type="NCBI Taxonomy" id="2576891"/>
    <lineage>
        <taxon>Bacteria</taxon>
        <taxon>Pseudomonadati</taxon>
        <taxon>Verrucomicrobiota</taxon>
        <taxon>Opitutia</taxon>
        <taxon>Opitutales</taxon>
        <taxon>Opitutaceae</taxon>
        <taxon>Nibricoccus</taxon>
    </lineage>
</organism>
<feature type="domain" description="CusB-like beta-barrel" evidence="6">
    <location>
        <begin position="261"/>
        <end position="332"/>
    </location>
</feature>
<reference evidence="8 9" key="1">
    <citation type="submission" date="2017-09" db="EMBL/GenBank/DDBJ databases">
        <title>Complete genome sequence of Verrucomicrobial strain HZ-65, isolated from freshwater.</title>
        <authorList>
            <person name="Choi A."/>
        </authorList>
    </citation>
    <scope>NUCLEOTIDE SEQUENCE [LARGE SCALE GENOMIC DNA]</scope>
    <source>
        <strain evidence="8 9">HZ-65</strain>
    </source>
</reference>
<dbReference type="NCBIfam" id="TIGR01730">
    <property type="entry name" value="RND_mfp"/>
    <property type="match status" value="1"/>
</dbReference>
<evidence type="ECO:0000259" key="4">
    <source>
        <dbReference type="Pfam" id="PF25876"/>
    </source>
</evidence>
<dbReference type="InterPro" id="IPR058637">
    <property type="entry name" value="YknX-like_C"/>
</dbReference>
<gene>
    <name evidence="8" type="ORF">CMV30_12705</name>
</gene>
<evidence type="ECO:0000256" key="3">
    <source>
        <dbReference type="SAM" id="Phobius"/>
    </source>
</evidence>
<keyword evidence="3" id="KW-1133">Transmembrane helix</keyword>
<dbReference type="InterPro" id="IPR006143">
    <property type="entry name" value="RND_pump_MFP"/>
</dbReference>
<dbReference type="Gene3D" id="2.40.50.100">
    <property type="match status" value="1"/>
</dbReference>
<evidence type="ECO:0000259" key="5">
    <source>
        <dbReference type="Pfam" id="PF25917"/>
    </source>
</evidence>
<protein>
    <submittedName>
        <fullName evidence="8">Efflux transporter periplasmic adaptor subunit</fullName>
    </submittedName>
</protein>
<dbReference type="Proteomes" id="UP000217265">
    <property type="component" value="Chromosome"/>
</dbReference>